<sequence length="252" mass="29541">MKKIAVFIKDFTKFHKIIIVSITCFSLFTFYNYMQSKARGEQTSDAMNNAIINDMKLMNTMFPDQKFINQGKYYNTGERKSYFIEGIIPGSFVNEGNDELLVIARRPSDELSHAEGFYNAYMAVFDNSSSKLVSEVKLFSVDEGSYRIFDSQGISYIFFAGSTTYQGWENWYGGLWQAGPEWTMKWPKDIENQEYYDFWENRAVKIGTDDIEILERKVLPIKNNGQIIPDYTWEYSEKLLWDKQGRSFKEME</sequence>
<keyword evidence="1" id="KW-1133">Transmembrane helix</keyword>
<dbReference type="RefSeq" id="WP_054873774.1">
    <property type="nucleotide sequence ID" value="NZ_LKET01000021.1"/>
</dbReference>
<evidence type="ECO:0000313" key="2">
    <source>
        <dbReference type="EMBL" id="KPU45423.1"/>
    </source>
</evidence>
<name>A0A0P8W9X9_9CLOT</name>
<evidence type="ECO:0000313" key="3">
    <source>
        <dbReference type="Proteomes" id="UP000050326"/>
    </source>
</evidence>
<evidence type="ECO:0000256" key="1">
    <source>
        <dbReference type="SAM" id="Phobius"/>
    </source>
</evidence>
<dbReference type="AlphaFoldDB" id="A0A0P8W9X9"/>
<keyword evidence="1" id="KW-0472">Membrane</keyword>
<keyword evidence="3" id="KW-1185">Reference proteome</keyword>
<accession>A0A0P8W9X9</accession>
<feature type="transmembrane region" description="Helical" evidence="1">
    <location>
        <begin position="17"/>
        <end position="34"/>
    </location>
</feature>
<gene>
    <name evidence="2" type="ORF">OXPF_06560</name>
</gene>
<organism evidence="2 3">
    <name type="scientific">Oxobacter pfennigii</name>
    <dbReference type="NCBI Taxonomy" id="36849"/>
    <lineage>
        <taxon>Bacteria</taxon>
        <taxon>Bacillati</taxon>
        <taxon>Bacillota</taxon>
        <taxon>Clostridia</taxon>
        <taxon>Eubacteriales</taxon>
        <taxon>Clostridiaceae</taxon>
        <taxon>Oxobacter</taxon>
    </lineage>
</organism>
<proteinExistence type="predicted"/>
<comment type="caution">
    <text evidence="2">The sequence shown here is derived from an EMBL/GenBank/DDBJ whole genome shotgun (WGS) entry which is preliminary data.</text>
</comment>
<protein>
    <submittedName>
        <fullName evidence="2">Uncharacterized protein</fullName>
    </submittedName>
</protein>
<reference evidence="2 3" key="1">
    <citation type="submission" date="2015-09" db="EMBL/GenBank/DDBJ databases">
        <title>Genome sequence of Oxobacter pfennigii DSM 3222.</title>
        <authorList>
            <person name="Poehlein A."/>
            <person name="Bengelsdorf F.R."/>
            <person name="Schiel-Bengelsdorf B."/>
            <person name="Duerre P."/>
            <person name="Daniel R."/>
        </authorList>
    </citation>
    <scope>NUCLEOTIDE SEQUENCE [LARGE SCALE GENOMIC DNA]</scope>
    <source>
        <strain evidence="2 3">DSM 3222</strain>
    </source>
</reference>
<dbReference type="Proteomes" id="UP000050326">
    <property type="component" value="Unassembled WGS sequence"/>
</dbReference>
<keyword evidence="1" id="KW-0812">Transmembrane</keyword>
<dbReference type="EMBL" id="LKET01000021">
    <property type="protein sequence ID" value="KPU45423.1"/>
    <property type="molecule type" value="Genomic_DNA"/>
</dbReference>